<reference evidence="6" key="1">
    <citation type="submission" date="2020-05" db="EMBL/GenBank/DDBJ databases">
        <title>WGS assembly of Panicum virgatum.</title>
        <authorList>
            <person name="Lovell J.T."/>
            <person name="Jenkins J."/>
            <person name="Shu S."/>
            <person name="Juenger T.E."/>
            <person name="Schmutz J."/>
        </authorList>
    </citation>
    <scope>NUCLEOTIDE SEQUENCE</scope>
    <source>
        <strain evidence="6">AP13</strain>
    </source>
</reference>
<dbReference type="GO" id="GO:0009626">
    <property type="term" value="P:plant-type hypersensitive response"/>
    <property type="evidence" value="ECO:0007669"/>
    <property type="project" value="UniProtKB-ARBA"/>
</dbReference>
<sequence length="897" mass="101331">MTCPPLKNGMRSRNTFQTTRKEAESSYHGEVASLCDDQESVVSEIKQSSVDHSIFASYNKVLHSQTTLMKLGSSSSVVIHGANNIAMQTDEILENQLVGNNEKMVRNSLTRIGTISCALMESQLVGREKEKSDLINLISQQDDQQCTVISVWGMGGLGKTTLVKEVYQSQELSGLFEKRACVTIMHPFVLEEVLESLFMQLDAESSKRKGNVDFGAGTRNAMEELGKLLERKRCLIVLDDLSSSAEWNMIIQSLPKMENASRIVITTREENIAKCCSPKQEDIYMLEVLQNRDALDLFTKKVFKKAINLDDHPALIEEARTILKKCSGLPLAIVTIGGFLAKQAKTPMVWRKLNKHISAELEMNPELGIIKTILMKSYDGLPYYLKSCFLYLSIFPEDYSISRRRLAHRWNAEGYSSEVRGKSMGEVSDSYFMELIDRSMILPIKEPTGSRKGSSSCKLHDLMREISISKAVEENLVFRMEEGRSLNSQGTIRHLAISSNWEGDQSEFDSTVLDLSRIRSLTVFGEWKPFYISDKMRLLRVLDLESTKGLVNHHLNSIWKLVHLKYLSLRSCEGIFHLPDSLGNLKPLQTLDITGTQIIKLPQAIIKLRKLQYIRAGGYYDRPLNRRDVCTSWCCGVAFPFIARLADPRGVVVPRGLKKLKDLHTLGTVNIARGNFILQDIKRLTRLHKLAVTGINKKNCQEFCSTLEHLSRLKSLLVESREKADLRGCLDGLRSPPKNLESLKLLGTLGQLPDWVGSLQNLVKLKLKFTMLTEIDGTIQVLGKLPNLAILRLPNWSFKSEEPCCFTCHREALFPSLTVLELQWPGISSVEFQEGAAPRLELLCSDGPISFSGLSCLRSLKEVLVDEDYYYRSELEDVRGQLTRNPNKPVLKSKVWW</sequence>
<dbReference type="PANTHER" id="PTHR23155">
    <property type="entry name" value="DISEASE RESISTANCE PROTEIN RP"/>
    <property type="match status" value="1"/>
</dbReference>
<dbReference type="SUPFAM" id="SSF52540">
    <property type="entry name" value="P-loop containing nucleoside triphosphate hydrolases"/>
    <property type="match status" value="1"/>
</dbReference>
<dbReference type="SUPFAM" id="SSF52047">
    <property type="entry name" value="RNI-like"/>
    <property type="match status" value="1"/>
</dbReference>
<evidence type="ECO:0000259" key="5">
    <source>
        <dbReference type="Pfam" id="PF23598"/>
    </source>
</evidence>
<name>A0A8T0W285_PANVG</name>
<evidence type="ECO:0000256" key="1">
    <source>
        <dbReference type="ARBA" id="ARBA00022737"/>
    </source>
</evidence>
<dbReference type="PANTHER" id="PTHR23155:SF1114">
    <property type="entry name" value="OS02G0475500 PROTEIN"/>
    <property type="match status" value="1"/>
</dbReference>
<evidence type="ECO:0000313" key="7">
    <source>
        <dbReference type="Proteomes" id="UP000823388"/>
    </source>
</evidence>
<dbReference type="Gene3D" id="1.10.10.10">
    <property type="entry name" value="Winged helix-like DNA-binding domain superfamily/Winged helix DNA-binding domain"/>
    <property type="match status" value="1"/>
</dbReference>
<evidence type="ECO:0000256" key="2">
    <source>
        <dbReference type="ARBA" id="ARBA00022821"/>
    </source>
</evidence>
<keyword evidence="1" id="KW-0677">Repeat</keyword>
<protein>
    <recommendedName>
        <fullName evidence="8">NB-ARC domain-containing protein</fullName>
    </recommendedName>
</protein>
<evidence type="ECO:0000313" key="6">
    <source>
        <dbReference type="EMBL" id="KAG2640747.1"/>
    </source>
</evidence>
<dbReference type="PRINTS" id="PR00364">
    <property type="entry name" value="DISEASERSIST"/>
</dbReference>
<dbReference type="InterPro" id="IPR002182">
    <property type="entry name" value="NB-ARC"/>
</dbReference>
<feature type="domain" description="Disease resistance R13L4/SHOC-2-like LRR" evidence="5">
    <location>
        <begin position="649"/>
        <end position="889"/>
    </location>
</feature>
<dbReference type="EMBL" id="CM029039">
    <property type="protein sequence ID" value="KAG2640747.1"/>
    <property type="molecule type" value="Genomic_DNA"/>
</dbReference>
<feature type="domain" description="Disease resistance R13L4/SHOC-2-like LRR" evidence="5">
    <location>
        <begin position="518"/>
        <end position="618"/>
    </location>
</feature>
<dbReference type="GO" id="GO:0002758">
    <property type="term" value="P:innate immune response-activating signaling pathway"/>
    <property type="evidence" value="ECO:0007669"/>
    <property type="project" value="UniProtKB-ARBA"/>
</dbReference>
<organism evidence="6 7">
    <name type="scientific">Panicum virgatum</name>
    <name type="common">Blackwell switchgrass</name>
    <dbReference type="NCBI Taxonomy" id="38727"/>
    <lineage>
        <taxon>Eukaryota</taxon>
        <taxon>Viridiplantae</taxon>
        <taxon>Streptophyta</taxon>
        <taxon>Embryophyta</taxon>
        <taxon>Tracheophyta</taxon>
        <taxon>Spermatophyta</taxon>
        <taxon>Magnoliopsida</taxon>
        <taxon>Liliopsida</taxon>
        <taxon>Poales</taxon>
        <taxon>Poaceae</taxon>
        <taxon>PACMAD clade</taxon>
        <taxon>Panicoideae</taxon>
        <taxon>Panicodae</taxon>
        <taxon>Paniceae</taxon>
        <taxon>Panicinae</taxon>
        <taxon>Panicum</taxon>
        <taxon>Panicum sect. Hiantes</taxon>
    </lineage>
</organism>
<keyword evidence="7" id="KW-1185">Reference proteome</keyword>
<dbReference type="InterPro" id="IPR032675">
    <property type="entry name" value="LRR_dom_sf"/>
</dbReference>
<dbReference type="Gene3D" id="1.10.8.430">
    <property type="entry name" value="Helical domain of apoptotic protease-activating factors"/>
    <property type="match status" value="1"/>
</dbReference>
<dbReference type="FunFam" id="1.10.10.10:FF:000322">
    <property type="entry name" value="Probable disease resistance protein At1g63360"/>
    <property type="match status" value="1"/>
</dbReference>
<dbReference type="Pfam" id="PF00931">
    <property type="entry name" value="NB-ARC"/>
    <property type="match status" value="1"/>
</dbReference>
<dbReference type="Gene3D" id="3.40.50.300">
    <property type="entry name" value="P-loop containing nucleotide triphosphate hydrolases"/>
    <property type="match status" value="1"/>
</dbReference>
<dbReference type="GO" id="GO:0043531">
    <property type="term" value="F:ADP binding"/>
    <property type="evidence" value="ECO:0007669"/>
    <property type="project" value="InterPro"/>
</dbReference>
<gene>
    <name evidence="6" type="ORF">PVAP13_2KG115964</name>
</gene>
<comment type="caution">
    <text evidence="6">The sequence shown here is derived from an EMBL/GenBank/DDBJ whole genome shotgun (WGS) entry which is preliminary data.</text>
</comment>
<evidence type="ECO:0000259" key="3">
    <source>
        <dbReference type="Pfam" id="PF00931"/>
    </source>
</evidence>
<dbReference type="InterPro" id="IPR055414">
    <property type="entry name" value="LRR_R13L4/SHOC2-like"/>
</dbReference>
<dbReference type="InterPro" id="IPR058922">
    <property type="entry name" value="WHD_DRP"/>
</dbReference>
<dbReference type="GO" id="GO:0042742">
    <property type="term" value="P:defense response to bacterium"/>
    <property type="evidence" value="ECO:0007669"/>
    <property type="project" value="UniProtKB-ARBA"/>
</dbReference>
<evidence type="ECO:0000259" key="4">
    <source>
        <dbReference type="Pfam" id="PF23559"/>
    </source>
</evidence>
<keyword evidence="2" id="KW-0611">Plant defense</keyword>
<accession>A0A8T0W285</accession>
<dbReference type="InterPro" id="IPR027417">
    <property type="entry name" value="P-loop_NTPase"/>
</dbReference>
<dbReference type="InterPro" id="IPR042197">
    <property type="entry name" value="Apaf_helical"/>
</dbReference>
<dbReference type="AlphaFoldDB" id="A0A8T0W285"/>
<feature type="domain" description="Disease resistance protein winged helix" evidence="4">
    <location>
        <begin position="394"/>
        <end position="466"/>
    </location>
</feature>
<feature type="domain" description="NB-ARC" evidence="3">
    <location>
        <begin position="128"/>
        <end position="306"/>
    </location>
</feature>
<evidence type="ECO:0008006" key="8">
    <source>
        <dbReference type="Google" id="ProtNLM"/>
    </source>
</evidence>
<dbReference type="InterPro" id="IPR044974">
    <property type="entry name" value="Disease_R_plants"/>
</dbReference>
<dbReference type="Proteomes" id="UP000823388">
    <property type="component" value="Chromosome 2K"/>
</dbReference>
<proteinExistence type="predicted"/>
<dbReference type="Pfam" id="PF23559">
    <property type="entry name" value="WHD_DRP"/>
    <property type="match status" value="1"/>
</dbReference>
<dbReference type="Pfam" id="PF23598">
    <property type="entry name" value="LRR_14"/>
    <property type="match status" value="2"/>
</dbReference>
<dbReference type="Gene3D" id="3.80.10.10">
    <property type="entry name" value="Ribonuclease Inhibitor"/>
    <property type="match status" value="1"/>
</dbReference>
<dbReference type="InterPro" id="IPR036388">
    <property type="entry name" value="WH-like_DNA-bd_sf"/>
</dbReference>